<keyword evidence="2" id="KW-0812">Transmembrane</keyword>
<name>A0A0G4HV63_9ALVE</name>
<feature type="compositionally biased region" description="Acidic residues" evidence="1">
    <location>
        <begin position="116"/>
        <end position="126"/>
    </location>
</feature>
<feature type="region of interest" description="Disordered" evidence="1">
    <location>
        <begin position="200"/>
        <end position="225"/>
    </location>
</feature>
<feature type="transmembrane region" description="Helical" evidence="2">
    <location>
        <begin position="364"/>
        <end position="384"/>
    </location>
</feature>
<keyword evidence="3" id="KW-0732">Signal</keyword>
<dbReference type="EMBL" id="CDMZ01003980">
    <property type="protein sequence ID" value="CEM48259.1"/>
    <property type="molecule type" value="Genomic_DNA"/>
</dbReference>
<proteinExistence type="predicted"/>
<protein>
    <submittedName>
        <fullName evidence="4">Uncharacterized protein</fullName>
    </submittedName>
</protein>
<gene>
    <name evidence="4" type="ORF">Cvel_8749</name>
</gene>
<dbReference type="PhylomeDB" id="A0A0G4HV63"/>
<dbReference type="AlphaFoldDB" id="A0A0G4HV63"/>
<feature type="transmembrane region" description="Helical" evidence="2">
    <location>
        <begin position="283"/>
        <end position="303"/>
    </location>
</feature>
<accession>A0A0G4HV63</accession>
<evidence type="ECO:0000313" key="4">
    <source>
        <dbReference type="EMBL" id="CEM48259.1"/>
    </source>
</evidence>
<feature type="region of interest" description="Disordered" evidence="1">
    <location>
        <begin position="116"/>
        <end position="168"/>
    </location>
</feature>
<sequence>MRRFLLCFALLSIPFIQLTISGYVGVTAIYGTLSSGSSFFPTAVCFMYPFIMGLCKFPLYSLCAPFGGSNGEVFDAFEVVLLGFAAVPFRTVKIGYKMIVGPIFFRLIILQTQKDEEAEEEEEEERNENNKEPLQGAGLSHRAPSAVAALPSPPQLVDTTRAKDDQSGRVVRVKEADLEAAFQVENSLNEASSIADEGSVWRPEAGPASGSANTPGRSGMVSGPTKPFFQNDPMHSMPPPAHTQSFNQAKTFTTSRAASFFATGNTLKERVAHFSRKFIQQQFFDMVSSVAVVIFASASRFAVPSSLFGAMPERVFVLSVTVGAVEPFVEFLLLLATPVIIASSHFKPFLFLESMFSFANPRRLVFATMTMTVANIYLVALMGMPLPPYGFSSF</sequence>
<feature type="signal peptide" evidence="3">
    <location>
        <begin position="1"/>
        <end position="21"/>
    </location>
</feature>
<evidence type="ECO:0000256" key="2">
    <source>
        <dbReference type="SAM" id="Phobius"/>
    </source>
</evidence>
<feature type="chain" id="PRO_5005192246" evidence="3">
    <location>
        <begin position="22"/>
        <end position="394"/>
    </location>
</feature>
<evidence type="ECO:0000256" key="3">
    <source>
        <dbReference type="SAM" id="SignalP"/>
    </source>
</evidence>
<feature type="transmembrane region" description="Helical" evidence="2">
    <location>
        <begin position="28"/>
        <end position="51"/>
    </location>
</feature>
<dbReference type="VEuPathDB" id="CryptoDB:Cvel_8749"/>
<feature type="transmembrane region" description="Helical" evidence="2">
    <location>
        <begin position="315"/>
        <end position="343"/>
    </location>
</feature>
<keyword evidence="2" id="KW-1133">Transmembrane helix</keyword>
<reference evidence="4" key="1">
    <citation type="submission" date="2014-11" db="EMBL/GenBank/DDBJ databases">
        <authorList>
            <person name="Otto D Thomas"/>
            <person name="Naeem Raeece"/>
        </authorList>
    </citation>
    <scope>NUCLEOTIDE SEQUENCE</scope>
</reference>
<organism evidence="4">
    <name type="scientific">Chromera velia CCMP2878</name>
    <dbReference type="NCBI Taxonomy" id="1169474"/>
    <lineage>
        <taxon>Eukaryota</taxon>
        <taxon>Sar</taxon>
        <taxon>Alveolata</taxon>
        <taxon>Colpodellida</taxon>
        <taxon>Chromeraceae</taxon>
        <taxon>Chromera</taxon>
    </lineage>
</organism>
<evidence type="ECO:0000256" key="1">
    <source>
        <dbReference type="SAM" id="MobiDB-lite"/>
    </source>
</evidence>
<keyword evidence="2" id="KW-0472">Membrane</keyword>